<reference evidence="3 4" key="1">
    <citation type="journal article" date="2010" name="Nature">
        <title>The Ectocarpus genome and the independent evolution of multicellularity in brown algae.</title>
        <authorList>
            <person name="Cock J.M."/>
            <person name="Sterck L."/>
            <person name="Rouze P."/>
            <person name="Scornet D."/>
            <person name="Allen A.E."/>
            <person name="Amoutzias G."/>
            <person name="Anthouard V."/>
            <person name="Artiguenave F."/>
            <person name="Aury J.M."/>
            <person name="Badger J.H."/>
            <person name="Beszteri B."/>
            <person name="Billiau K."/>
            <person name="Bonnet E."/>
            <person name="Bothwell J.H."/>
            <person name="Bowler C."/>
            <person name="Boyen C."/>
            <person name="Brownlee C."/>
            <person name="Carrano C.J."/>
            <person name="Charrier B."/>
            <person name="Cho G.Y."/>
            <person name="Coelho S.M."/>
            <person name="Collen J."/>
            <person name="Corre E."/>
            <person name="Da Silva C."/>
            <person name="Delage L."/>
            <person name="Delaroque N."/>
            <person name="Dittami S.M."/>
            <person name="Doulbeau S."/>
            <person name="Elias M."/>
            <person name="Farnham G."/>
            <person name="Gachon C.M."/>
            <person name="Gschloessl B."/>
            <person name="Heesch S."/>
            <person name="Jabbari K."/>
            <person name="Jubin C."/>
            <person name="Kawai H."/>
            <person name="Kimura K."/>
            <person name="Kloareg B."/>
            <person name="Kupper F.C."/>
            <person name="Lang D."/>
            <person name="Le Bail A."/>
            <person name="Leblanc C."/>
            <person name="Lerouge P."/>
            <person name="Lohr M."/>
            <person name="Lopez P.J."/>
            <person name="Martens C."/>
            <person name="Maumus F."/>
            <person name="Michel G."/>
            <person name="Miranda-Saavedra D."/>
            <person name="Morales J."/>
            <person name="Moreau H."/>
            <person name="Motomura T."/>
            <person name="Nagasato C."/>
            <person name="Napoli C.A."/>
            <person name="Nelson D.R."/>
            <person name="Nyvall-Collen P."/>
            <person name="Peters A.F."/>
            <person name="Pommier C."/>
            <person name="Potin P."/>
            <person name="Poulain J."/>
            <person name="Quesneville H."/>
            <person name="Read B."/>
            <person name="Rensing S.A."/>
            <person name="Ritter A."/>
            <person name="Rousvoal S."/>
            <person name="Samanta M."/>
            <person name="Samson G."/>
            <person name="Schroeder D.C."/>
            <person name="Segurens B."/>
            <person name="Strittmatter M."/>
            <person name="Tonon T."/>
            <person name="Tregear J.W."/>
            <person name="Valentin K."/>
            <person name="von Dassow P."/>
            <person name="Yamagishi T."/>
            <person name="Van de Peer Y."/>
            <person name="Wincker P."/>
        </authorList>
    </citation>
    <scope>NUCLEOTIDE SEQUENCE [LARGE SCALE GENOMIC DNA]</scope>
    <source>
        <strain evidence="4">Ec32 / CCAP1310/4</strain>
    </source>
</reference>
<dbReference type="EMBL" id="FN648642">
    <property type="protein sequence ID" value="CBN79862.1"/>
    <property type="molecule type" value="Genomic_DNA"/>
</dbReference>
<keyword evidence="4" id="KW-1185">Reference proteome</keyword>
<feature type="domain" description="Signal recognition particle SRP54 subunit M-domain" evidence="2">
    <location>
        <begin position="99"/>
        <end position="184"/>
    </location>
</feature>
<dbReference type="InterPro" id="IPR036891">
    <property type="entry name" value="Signal_recog_part_SRP54_M_sf"/>
</dbReference>
<dbReference type="OrthoDB" id="10306962at2759"/>
<dbReference type="InterPro" id="IPR004125">
    <property type="entry name" value="Signal_recog_particle_SRP54_M"/>
</dbReference>
<dbReference type="Pfam" id="PF02978">
    <property type="entry name" value="SRP_SPB"/>
    <property type="match status" value="1"/>
</dbReference>
<dbReference type="GO" id="GO:0006614">
    <property type="term" value="P:SRP-dependent cotranslational protein targeting to membrane"/>
    <property type="evidence" value="ECO:0007669"/>
    <property type="project" value="InterPro"/>
</dbReference>
<dbReference type="GO" id="GO:0048500">
    <property type="term" value="C:signal recognition particle"/>
    <property type="evidence" value="ECO:0007669"/>
    <property type="project" value="InterPro"/>
</dbReference>
<dbReference type="GO" id="GO:0008312">
    <property type="term" value="F:7S RNA binding"/>
    <property type="evidence" value="ECO:0007669"/>
    <property type="project" value="InterPro"/>
</dbReference>
<dbReference type="Gene3D" id="1.10.260.30">
    <property type="entry name" value="Signal recognition particle, SRP54 subunit, M-domain"/>
    <property type="match status" value="1"/>
</dbReference>
<protein>
    <recommendedName>
        <fullName evidence="2">Signal recognition particle SRP54 subunit M-domain domain-containing protein</fullName>
    </recommendedName>
</protein>
<dbReference type="Proteomes" id="UP000002630">
    <property type="component" value="Linkage Group LG25"/>
</dbReference>
<dbReference type="eggNOG" id="ENOG502RZW3">
    <property type="taxonomic scope" value="Eukaryota"/>
</dbReference>
<name>D8LNI7_ECTSI</name>
<sequence length="235" mass="26169">MAMRRSLPTLRPIVSASVSGAGRMAPPSCSLRGSGCSGGGGGGRDWRVLLPTGRGVEGAGVRGFGVMDSVQDKIINRNTAKQEKQFKEQMEELSLKESFNLDDFAKIIEEPLDKFSAKLPWNKSREELQAMKMQKKVLEGLTPLQRKNPESIRHGHRQRIADRAGVTTEDVNKALAAYRELKAMHGWLSTRRKRKERIPSTQEELHVMATDPSGTMLMNFMKVKRSNSGKPSFAF</sequence>
<evidence type="ECO:0000256" key="1">
    <source>
        <dbReference type="SAM" id="MobiDB-lite"/>
    </source>
</evidence>
<dbReference type="SUPFAM" id="SSF47446">
    <property type="entry name" value="Signal peptide-binding domain"/>
    <property type="match status" value="1"/>
</dbReference>
<evidence type="ECO:0000259" key="2">
    <source>
        <dbReference type="Pfam" id="PF02978"/>
    </source>
</evidence>
<dbReference type="InParanoid" id="D8LNI7"/>
<dbReference type="AlphaFoldDB" id="D8LNI7"/>
<gene>
    <name evidence="3" type="ORF">Esi_0440_0020</name>
</gene>
<accession>D8LNI7</accession>
<feature type="region of interest" description="Disordered" evidence="1">
    <location>
        <begin position="19"/>
        <end position="42"/>
    </location>
</feature>
<proteinExistence type="predicted"/>
<organism evidence="3 4">
    <name type="scientific">Ectocarpus siliculosus</name>
    <name type="common">Brown alga</name>
    <name type="synonym">Conferva siliculosa</name>
    <dbReference type="NCBI Taxonomy" id="2880"/>
    <lineage>
        <taxon>Eukaryota</taxon>
        <taxon>Sar</taxon>
        <taxon>Stramenopiles</taxon>
        <taxon>Ochrophyta</taxon>
        <taxon>PX clade</taxon>
        <taxon>Phaeophyceae</taxon>
        <taxon>Ectocarpales</taxon>
        <taxon>Ectocarpaceae</taxon>
        <taxon>Ectocarpus</taxon>
    </lineage>
</organism>
<evidence type="ECO:0000313" key="3">
    <source>
        <dbReference type="EMBL" id="CBN79862.1"/>
    </source>
</evidence>
<evidence type="ECO:0000313" key="4">
    <source>
        <dbReference type="Proteomes" id="UP000002630"/>
    </source>
</evidence>
<dbReference type="EMBL" id="FN649750">
    <property type="protein sequence ID" value="CBN79862.1"/>
    <property type="molecule type" value="Genomic_DNA"/>
</dbReference>